<comment type="subcellular location">
    <subcellularLocation>
        <location evidence="1">Endoplasmic reticulum membrane</location>
        <topology evidence="1">Multi-pass membrane protein</topology>
    </subcellularLocation>
</comment>
<evidence type="ECO:0000256" key="8">
    <source>
        <dbReference type="SAM" id="Phobius"/>
    </source>
</evidence>
<dbReference type="GO" id="GO:0140042">
    <property type="term" value="P:lipid droplet formation"/>
    <property type="evidence" value="ECO:0007669"/>
    <property type="project" value="UniProtKB-ARBA"/>
</dbReference>
<evidence type="ECO:0000256" key="1">
    <source>
        <dbReference type="ARBA" id="ARBA00004477"/>
    </source>
</evidence>
<dbReference type="Gramene" id="HORVU.MOREX.r3.5HG0499450.1">
    <property type="protein sequence ID" value="HORVU.MOREX.r3.5HG0499450.1"/>
    <property type="gene ID" value="HORVU.MOREX.r3.5HG0499450"/>
</dbReference>
<dbReference type="GO" id="GO:0005789">
    <property type="term" value="C:endoplasmic reticulum membrane"/>
    <property type="evidence" value="ECO:0000318"/>
    <property type="project" value="GO_Central"/>
</dbReference>
<dbReference type="PANTHER" id="PTHR21212">
    <property type="entry name" value="BERNARDINELLI-SEIP CONGENITAL LIPODYSTROPHY 2 HOMOLOG BSCL2 PROTEIN"/>
    <property type="match status" value="1"/>
</dbReference>
<reference evidence="9" key="2">
    <citation type="submission" date="2020-10" db="EMBL/GenBank/DDBJ databases">
        <authorList>
            <person name="Scholz U."/>
            <person name="Mascher M."/>
            <person name="Fiebig A."/>
        </authorList>
    </citation>
    <scope>NUCLEOTIDE SEQUENCE [LARGE SCALE GENOMIC DNA]</scope>
    <source>
        <strain evidence="9">cv. Morex</strain>
    </source>
</reference>
<dbReference type="GO" id="GO:0034389">
    <property type="term" value="P:lipid droplet organization"/>
    <property type="evidence" value="ECO:0000318"/>
    <property type="project" value="GO_Central"/>
</dbReference>
<feature type="transmembrane region" description="Helical" evidence="8">
    <location>
        <begin position="275"/>
        <end position="298"/>
    </location>
</feature>
<evidence type="ECO:0000256" key="3">
    <source>
        <dbReference type="ARBA" id="ARBA00022824"/>
    </source>
</evidence>
<dbReference type="AlphaFoldDB" id="A0A8I6XR26"/>
<evidence type="ECO:0000313" key="9">
    <source>
        <dbReference type="EnsemblPlants" id="HORVU.MOREX.r3.5HG0499450.1"/>
    </source>
</evidence>
<dbReference type="Pfam" id="PF06775">
    <property type="entry name" value="Seipin"/>
    <property type="match status" value="1"/>
</dbReference>
<feature type="compositionally biased region" description="Basic and acidic residues" evidence="7">
    <location>
        <begin position="76"/>
        <end position="87"/>
    </location>
</feature>
<feature type="compositionally biased region" description="Basic and acidic residues" evidence="7">
    <location>
        <begin position="169"/>
        <end position="183"/>
    </location>
</feature>
<feature type="transmembrane region" description="Helical" evidence="8">
    <location>
        <begin position="469"/>
        <end position="489"/>
    </location>
</feature>
<evidence type="ECO:0000256" key="2">
    <source>
        <dbReference type="ARBA" id="ARBA00022692"/>
    </source>
</evidence>
<evidence type="ECO:0000313" key="10">
    <source>
        <dbReference type="Proteomes" id="UP000011116"/>
    </source>
</evidence>
<evidence type="ECO:0000256" key="5">
    <source>
        <dbReference type="ARBA" id="ARBA00023098"/>
    </source>
</evidence>
<reference evidence="9" key="3">
    <citation type="submission" date="2022-01" db="UniProtKB">
        <authorList>
            <consortium name="EnsemblPlants"/>
        </authorList>
    </citation>
    <scope>IDENTIFICATION</scope>
    <source>
        <strain evidence="9">subsp. vulgare</strain>
    </source>
</reference>
<feature type="transmembrane region" description="Helical" evidence="8">
    <location>
        <begin position="197"/>
        <end position="217"/>
    </location>
</feature>
<evidence type="ECO:0000256" key="4">
    <source>
        <dbReference type="ARBA" id="ARBA00022989"/>
    </source>
</evidence>
<keyword evidence="2 8" id="KW-0812">Transmembrane</keyword>
<gene>
    <name evidence="9" type="primary">LOC123400107</name>
</gene>
<dbReference type="GO" id="GO:0006629">
    <property type="term" value="P:lipid metabolic process"/>
    <property type="evidence" value="ECO:0007669"/>
    <property type="project" value="UniProtKB-KW"/>
</dbReference>
<feature type="compositionally biased region" description="Low complexity" evidence="7">
    <location>
        <begin position="1"/>
        <end position="26"/>
    </location>
</feature>
<dbReference type="Gramene" id="HORVU.MOREX.r2.5HG0414490.1">
    <property type="protein sequence ID" value="HORVU.MOREX.r2.5HG0414490.1"/>
    <property type="gene ID" value="HORVU.MOREX.r2.5HG0414490"/>
</dbReference>
<feature type="compositionally biased region" description="Low complexity" evidence="7">
    <location>
        <begin position="59"/>
        <end position="74"/>
    </location>
</feature>
<feature type="region of interest" description="Disordered" evidence="7">
    <location>
        <begin position="1"/>
        <end position="185"/>
    </location>
</feature>
<evidence type="ECO:0008006" key="11">
    <source>
        <dbReference type="Google" id="ProtNLM"/>
    </source>
</evidence>
<keyword evidence="6 8" id="KW-0472">Membrane</keyword>
<keyword evidence="4 8" id="KW-1133">Transmembrane helix</keyword>
<protein>
    <recommendedName>
        <fullName evidence="11">Seipin</fullName>
    </recommendedName>
</protein>
<dbReference type="OrthoDB" id="3990054at2759"/>
<dbReference type="Proteomes" id="UP000011116">
    <property type="component" value="Chromosome 5H"/>
</dbReference>
<keyword evidence="5" id="KW-0443">Lipid metabolism</keyword>
<name>A0A8I6XR26_HORVV</name>
<organism evidence="9 10">
    <name type="scientific">Hordeum vulgare subsp. vulgare</name>
    <name type="common">Domesticated barley</name>
    <dbReference type="NCBI Taxonomy" id="112509"/>
    <lineage>
        <taxon>Eukaryota</taxon>
        <taxon>Viridiplantae</taxon>
        <taxon>Streptophyta</taxon>
        <taxon>Embryophyta</taxon>
        <taxon>Tracheophyta</taxon>
        <taxon>Spermatophyta</taxon>
        <taxon>Magnoliopsida</taxon>
        <taxon>Liliopsida</taxon>
        <taxon>Poales</taxon>
        <taxon>Poaceae</taxon>
        <taxon>BOP clade</taxon>
        <taxon>Pooideae</taxon>
        <taxon>Triticodae</taxon>
        <taxon>Triticeae</taxon>
        <taxon>Hordeinae</taxon>
        <taxon>Hordeum</taxon>
    </lineage>
</organism>
<keyword evidence="10" id="KW-1185">Reference proteome</keyword>
<dbReference type="InterPro" id="IPR009617">
    <property type="entry name" value="Seipin"/>
</dbReference>
<dbReference type="CDD" id="cd23995">
    <property type="entry name" value="Seipin_BSCL2_like"/>
    <property type="match status" value="1"/>
</dbReference>
<evidence type="ECO:0000256" key="6">
    <source>
        <dbReference type="ARBA" id="ARBA00023136"/>
    </source>
</evidence>
<reference evidence="10" key="1">
    <citation type="journal article" date="2012" name="Nature">
        <title>A physical, genetic and functional sequence assembly of the barley genome.</title>
        <authorList>
            <consortium name="The International Barley Genome Sequencing Consortium"/>
            <person name="Mayer K.F."/>
            <person name="Waugh R."/>
            <person name="Brown J.W."/>
            <person name="Schulman A."/>
            <person name="Langridge P."/>
            <person name="Platzer M."/>
            <person name="Fincher G.B."/>
            <person name="Muehlbauer G.J."/>
            <person name="Sato K."/>
            <person name="Close T.J."/>
            <person name="Wise R.P."/>
            <person name="Stein N."/>
        </authorList>
    </citation>
    <scope>NUCLEOTIDE SEQUENCE [LARGE SCALE GENOMIC DNA]</scope>
    <source>
        <strain evidence="10">cv. Morex</strain>
    </source>
</reference>
<keyword evidence="3" id="KW-0256">Endoplasmic reticulum</keyword>
<proteinExistence type="predicted"/>
<accession>A0A8I6XR26</accession>
<dbReference type="KEGG" id="hvg:123400107"/>
<dbReference type="GO" id="GO:0019915">
    <property type="term" value="P:lipid storage"/>
    <property type="evidence" value="ECO:0000318"/>
    <property type="project" value="GO_Central"/>
</dbReference>
<dbReference type="RefSeq" id="XP_044950453.1">
    <property type="nucleotide sequence ID" value="XM_045094518.1"/>
</dbReference>
<dbReference type="PANTHER" id="PTHR21212:SF0">
    <property type="entry name" value="SEIPIN"/>
    <property type="match status" value="1"/>
</dbReference>
<evidence type="ECO:0000256" key="7">
    <source>
        <dbReference type="SAM" id="MobiDB-lite"/>
    </source>
</evidence>
<dbReference type="EnsemblPlants" id="HORVU.MOREX.r3.5HG0499450.1">
    <property type="protein sequence ID" value="HORVU.MOREX.r3.5HG0499450.1"/>
    <property type="gene ID" value="HORVU.MOREX.r3.5HG0499450"/>
</dbReference>
<sequence length="499" mass="54175">MDADDPAAAPSAPPASVAAFFDAPDALPTPPPPPSPHTPSSSTLRRRPRRAQILKQPDDPVSPSASASSTVTAADEPDKDKAKHDSDSDSDFDSSEATSAPRSPTPLEEEVDQKDAEPAAPEANVEEKDAEPATPEANVDEKDAEPATPESDVSEKDAEPASSEEEVDEKVAEPEASATDHRPTAPPPVFLESLAMLVIKAVAFQVSALVACLVFPFRLMQWWYLFVTDPLGSAQRARDWALGVAGQATGAVNAWLGAGEGVARVVARLLWGSLWAMYVCMVLCALLAMAFTAGGLLVGKVVEEPVQVTENLNFDYTKPRPVAFVPVGRLVPPHQRMQLEVLLTLPESDYNRRLGVFQVRAELLSADGKVVTASSQPCMLKFKSVHMHFIETFLQSVSLLSGYSSESQVIRLKMTGIKQAFEPITGVRILLEQRAEFATGAGIPEIYAASLKLEAELPLLKKVLWHWRWTMFVWSSMAFFAFELLLAVVCCRPCIFPRS</sequence>
<dbReference type="GeneID" id="123400107"/>
<feature type="compositionally biased region" description="Pro residues" evidence="7">
    <location>
        <begin position="27"/>
        <end position="37"/>
    </location>
</feature>